<evidence type="ECO:0000256" key="4">
    <source>
        <dbReference type="ARBA" id="ARBA00022989"/>
    </source>
</evidence>
<feature type="domain" description="EamA" evidence="7">
    <location>
        <begin position="7"/>
        <end position="145"/>
    </location>
</feature>
<evidence type="ECO:0000256" key="5">
    <source>
        <dbReference type="ARBA" id="ARBA00023136"/>
    </source>
</evidence>
<dbReference type="PANTHER" id="PTHR32322">
    <property type="entry name" value="INNER MEMBRANE TRANSPORTER"/>
    <property type="match status" value="1"/>
</dbReference>
<evidence type="ECO:0000256" key="2">
    <source>
        <dbReference type="ARBA" id="ARBA00022475"/>
    </source>
</evidence>
<keyword evidence="4 6" id="KW-1133">Transmembrane helix</keyword>
<keyword evidence="3 6" id="KW-0812">Transmembrane</keyword>
<sequence length="296" mass="32416">MNRKIRNGILLGITAATLWGISGTLGQFLFQQRGINVEWLITVRLLISGVGLLILAKTTKNDIFSIWKNRKDAIELMLFSIIGMVGVQYTYFAAIKHSNAATATVLQFAGPIFIAIYLAIKYKRLPKKLELLAIILAVLGTFLLVTHGKVGTLSISGIALFFGIASAITLAIYTLQPKRLLAKYNSALVVGWGMFVGGIAFSFVKAPWQVEGSWDLSTYFCVAFIIVLGTLIAFYSYLNAVKIIGGQKTSLLASAEPLVAVILSVIWLKIPFTMVDWIGSLCIISTVFLLTKKESR</sequence>
<dbReference type="EMBL" id="WSQA01000011">
    <property type="protein sequence ID" value="MVZ63248.1"/>
    <property type="molecule type" value="Genomic_DNA"/>
</dbReference>
<organism evidence="8 9">
    <name type="scientific">Sphingobacterium humi</name>
    <dbReference type="NCBI Taxonomy" id="1796905"/>
    <lineage>
        <taxon>Bacteria</taxon>
        <taxon>Pseudomonadati</taxon>
        <taxon>Bacteroidota</taxon>
        <taxon>Sphingobacteriia</taxon>
        <taxon>Sphingobacteriales</taxon>
        <taxon>Sphingobacteriaceae</taxon>
        <taxon>Sphingobacterium</taxon>
    </lineage>
</organism>
<evidence type="ECO:0000259" key="7">
    <source>
        <dbReference type="Pfam" id="PF00892"/>
    </source>
</evidence>
<feature type="transmembrane region" description="Helical" evidence="6">
    <location>
        <begin position="153"/>
        <end position="175"/>
    </location>
</feature>
<proteinExistence type="predicted"/>
<evidence type="ECO:0000313" key="8">
    <source>
        <dbReference type="EMBL" id="MVZ63248.1"/>
    </source>
</evidence>
<comment type="subcellular location">
    <subcellularLocation>
        <location evidence="1">Cell membrane</location>
        <topology evidence="1">Multi-pass membrane protein</topology>
    </subcellularLocation>
</comment>
<protein>
    <submittedName>
        <fullName evidence="8">EamA family transporter</fullName>
    </submittedName>
</protein>
<dbReference type="OrthoDB" id="9810818at2"/>
<feature type="transmembrane region" description="Helical" evidence="6">
    <location>
        <begin position="100"/>
        <end position="120"/>
    </location>
</feature>
<feature type="transmembrane region" description="Helical" evidence="6">
    <location>
        <begin position="274"/>
        <end position="291"/>
    </location>
</feature>
<dbReference type="AlphaFoldDB" id="A0A6N8L4Z9"/>
<dbReference type="Pfam" id="PF00892">
    <property type="entry name" value="EamA"/>
    <property type="match status" value="2"/>
</dbReference>
<feature type="transmembrane region" description="Helical" evidence="6">
    <location>
        <begin position="216"/>
        <end position="238"/>
    </location>
</feature>
<evidence type="ECO:0000256" key="1">
    <source>
        <dbReference type="ARBA" id="ARBA00004651"/>
    </source>
</evidence>
<dbReference type="PANTHER" id="PTHR32322:SF18">
    <property type="entry name" value="S-ADENOSYLMETHIONINE_S-ADENOSYLHOMOCYSTEINE TRANSPORTER"/>
    <property type="match status" value="1"/>
</dbReference>
<feature type="transmembrane region" description="Helical" evidence="6">
    <location>
        <begin position="187"/>
        <end position="204"/>
    </location>
</feature>
<gene>
    <name evidence="8" type="ORF">GQF63_14540</name>
</gene>
<feature type="transmembrane region" description="Helical" evidence="6">
    <location>
        <begin position="76"/>
        <end position="94"/>
    </location>
</feature>
<dbReference type="SUPFAM" id="SSF103481">
    <property type="entry name" value="Multidrug resistance efflux transporter EmrE"/>
    <property type="match status" value="2"/>
</dbReference>
<dbReference type="Proteomes" id="UP000435036">
    <property type="component" value="Unassembled WGS sequence"/>
</dbReference>
<dbReference type="InterPro" id="IPR000620">
    <property type="entry name" value="EamA_dom"/>
</dbReference>
<evidence type="ECO:0000256" key="6">
    <source>
        <dbReference type="SAM" id="Phobius"/>
    </source>
</evidence>
<evidence type="ECO:0000313" key="9">
    <source>
        <dbReference type="Proteomes" id="UP000435036"/>
    </source>
</evidence>
<accession>A0A6N8L4Z9</accession>
<feature type="domain" description="EamA" evidence="7">
    <location>
        <begin position="158"/>
        <end position="291"/>
    </location>
</feature>
<dbReference type="InterPro" id="IPR050638">
    <property type="entry name" value="AA-Vitamin_Transporters"/>
</dbReference>
<keyword evidence="2" id="KW-1003">Cell membrane</keyword>
<dbReference type="GO" id="GO:0005886">
    <property type="term" value="C:plasma membrane"/>
    <property type="evidence" value="ECO:0007669"/>
    <property type="project" value="UniProtKB-SubCell"/>
</dbReference>
<evidence type="ECO:0000256" key="3">
    <source>
        <dbReference type="ARBA" id="ARBA00022692"/>
    </source>
</evidence>
<name>A0A6N8L4Z9_9SPHI</name>
<feature type="transmembrane region" description="Helical" evidence="6">
    <location>
        <begin position="129"/>
        <end position="147"/>
    </location>
</feature>
<reference evidence="8 9" key="1">
    <citation type="submission" date="2019-12" db="EMBL/GenBank/DDBJ databases">
        <authorList>
            <person name="Dong K."/>
        </authorList>
    </citation>
    <scope>NUCLEOTIDE SEQUENCE [LARGE SCALE GENOMIC DNA]</scope>
    <source>
        <strain evidence="8 9">JCM 31225</strain>
    </source>
</reference>
<dbReference type="InterPro" id="IPR037185">
    <property type="entry name" value="EmrE-like"/>
</dbReference>
<feature type="transmembrane region" description="Helical" evidence="6">
    <location>
        <begin position="36"/>
        <end position="55"/>
    </location>
</feature>
<keyword evidence="9" id="KW-1185">Reference proteome</keyword>
<feature type="transmembrane region" description="Helical" evidence="6">
    <location>
        <begin position="250"/>
        <end position="268"/>
    </location>
</feature>
<comment type="caution">
    <text evidence="8">The sequence shown here is derived from an EMBL/GenBank/DDBJ whole genome shotgun (WGS) entry which is preliminary data.</text>
</comment>
<keyword evidence="5 6" id="KW-0472">Membrane</keyword>